<dbReference type="Pfam" id="PF08291">
    <property type="entry name" value="Peptidase_M15_3"/>
    <property type="match status" value="1"/>
</dbReference>
<feature type="domain" description="Peptidase M15A C-terminal" evidence="1">
    <location>
        <begin position="12"/>
        <end position="97"/>
    </location>
</feature>
<protein>
    <recommendedName>
        <fullName evidence="1">Peptidase M15A C-terminal domain-containing protein</fullName>
    </recommendedName>
</protein>
<sequence>MDNKNQNMMLSPHFSLWEMTRSGTAEQLGIENIPNAEEVENLRLLCKYVLEPLRQRFGRIIITSGFRCEALNNRVRGVPTSQHLCGQAADIHISNREMGMRYFNFIKDNLVFDQLLFERRLKNGCLWLHVSYNASNNRRKIGILSMK</sequence>
<evidence type="ECO:0000259" key="1">
    <source>
        <dbReference type="Pfam" id="PF08291"/>
    </source>
</evidence>
<proteinExistence type="predicted"/>
<dbReference type="AlphaFoldDB" id="A0AB33IQ85"/>
<dbReference type="EMBL" id="AP035785">
    <property type="protein sequence ID" value="BFO71821.1"/>
    <property type="molecule type" value="Genomic_DNA"/>
</dbReference>
<dbReference type="Gene3D" id="3.30.1380.10">
    <property type="match status" value="1"/>
</dbReference>
<dbReference type="InterPro" id="IPR009045">
    <property type="entry name" value="Zn_M74/Hedgehog-like"/>
</dbReference>
<dbReference type="InterPro" id="IPR013230">
    <property type="entry name" value="Peptidase_M15A_C"/>
</dbReference>
<gene>
    <name evidence="2" type="ORF">GTC17253_17870</name>
</gene>
<accession>A0AB33IQ85</accession>
<evidence type="ECO:0000313" key="2">
    <source>
        <dbReference type="EMBL" id="BFO71821.1"/>
    </source>
</evidence>
<reference evidence="2" key="1">
    <citation type="submission" date="2024-07" db="EMBL/GenBank/DDBJ databases">
        <title>Complete genome sequence of Prevotella sp. YM-2024 GTC17253.</title>
        <authorList>
            <person name="Hayashi M."/>
            <person name="Muto Y."/>
            <person name="Tanaka K."/>
            <person name="Niwa H."/>
        </authorList>
    </citation>
    <scope>NUCLEOTIDE SEQUENCE</scope>
    <source>
        <strain evidence="2">GTC17253</strain>
    </source>
</reference>
<name>A0AB33IQ85_9BACT</name>
<dbReference type="SUPFAM" id="SSF55166">
    <property type="entry name" value="Hedgehog/DD-peptidase"/>
    <property type="match status" value="1"/>
</dbReference>
<organism evidence="2">
    <name type="scientific">Prevotella sp. GTC17253</name>
    <dbReference type="NCBI Taxonomy" id="3236793"/>
    <lineage>
        <taxon>Bacteria</taxon>
        <taxon>Pseudomonadati</taxon>
        <taxon>Bacteroidota</taxon>
        <taxon>Bacteroidia</taxon>
        <taxon>Bacteroidales</taxon>
        <taxon>Prevotellaceae</taxon>
        <taxon>Prevotella</taxon>
    </lineage>
</organism>